<dbReference type="SFLD" id="SFLDG00002">
    <property type="entry name" value="C1.7:_P-type_atpase_like"/>
    <property type="match status" value="1"/>
</dbReference>
<dbReference type="PANTHER" id="PTHR43520:SF5">
    <property type="entry name" value="CATION-TRANSPORTING P-TYPE ATPASE-RELATED"/>
    <property type="match status" value="1"/>
</dbReference>
<evidence type="ECO:0000313" key="17">
    <source>
        <dbReference type="EMBL" id="ADX45482.1"/>
    </source>
</evidence>
<keyword evidence="18" id="KW-1185">Reference proteome</keyword>
<feature type="transmembrane region" description="Helical" evidence="15">
    <location>
        <begin position="134"/>
        <end position="153"/>
    </location>
</feature>
<dbReference type="SUPFAM" id="SSF81653">
    <property type="entry name" value="Calcium ATPase, transduction domain A"/>
    <property type="match status" value="1"/>
</dbReference>
<dbReference type="GO" id="GO:0005886">
    <property type="term" value="C:plasma membrane"/>
    <property type="evidence" value="ECO:0007669"/>
    <property type="project" value="UniProtKB-SubCell"/>
</dbReference>
<keyword evidence="17" id="KW-0378">Hydrolase</keyword>
<dbReference type="PANTHER" id="PTHR43520">
    <property type="entry name" value="ATP7, ISOFORM B"/>
    <property type="match status" value="1"/>
</dbReference>
<dbReference type="GO" id="GO:0055070">
    <property type="term" value="P:copper ion homeostasis"/>
    <property type="evidence" value="ECO:0007669"/>
    <property type="project" value="TreeGrafter"/>
</dbReference>
<dbReference type="PRINTS" id="PR00119">
    <property type="entry name" value="CATATPASE"/>
</dbReference>
<dbReference type="GeneID" id="34235184"/>
<keyword evidence="3" id="KW-0813">Transport</keyword>
<keyword evidence="9 15" id="KW-0067">ATP-binding</keyword>
<dbReference type="PROSITE" id="PS00154">
    <property type="entry name" value="ATPASE_E1_E2"/>
    <property type="match status" value="1"/>
</dbReference>
<feature type="transmembrane region" description="Helical" evidence="15">
    <location>
        <begin position="235"/>
        <end position="253"/>
    </location>
</feature>
<keyword evidence="7 15" id="KW-0479">Metal-binding</keyword>
<reference evidence="17" key="1">
    <citation type="submission" date="2011-02" db="EMBL/GenBank/DDBJ databases">
        <title>Complete sequence of Acidovorax avenae subsp. avenae ATCC 19860.</title>
        <authorList>
            <consortium name="US DOE Joint Genome Institute"/>
            <person name="Lucas S."/>
            <person name="Copeland A."/>
            <person name="Lapidus A."/>
            <person name="Cheng J.-F."/>
            <person name="Goodwin L."/>
            <person name="Pitluck S."/>
            <person name="Chertkov O."/>
            <person name="Held B."/>
            <person name="Detter J.C."/>
            <person name="Han C."/>
            <person name="Tapia R."/>
            <person name="Land M."/>
            <person name="Hauser L."/>
            <person name="Kyrpides N."/>
            <person name="Ivanova N."/>
            <person name="Ovchinnikova G."/>
            <person name="Pagani I."/>
            <person name="Gordon S."/>
            <person name="Woyke T."/>
        </authorList>
    </citation>
    <scope>NUCLEOTIDE SEQUENCE</scope>
    <source>
        <strain evidence="17">ATCC 19860</strain>
    </source>
</reference>
<evidence type="ECO:0000256" key="11">
    <source>
        <dbReference type="ARBA" id="ARBA00022967"/>
    </source>
</evidence>
<dbReference type="Gene3D" id="3.40.1110.10">
    <property type="entry name" value="Calcium-transporting ATPase, cytoplasmic domain N"/>
    <property type="match status" value="1"/>
</dbReference>
<dbReference type="SUPFAM" id="SSF81665">
    <property type="entry name" value="Calcium ATPase, transmembrane domain M"/>
    <property type="match status" value="1"/>
</dbReference>
<dbReference type="OrthoDB" id="8552908at2"/>
<dbReference type="GO" id="GO:0005524">
    <property type="term" value="F:ATP binding"/>
    <property type="evidence" value="ECO:0007669"/>
    <property type="project" value="UniProtKB-UniRule"/>
</dbReference>
<dbReference type="CDD" id="cd02079">
    <property type="entry name" value="P-type_ATPase_HM"/>
    <property type="match status" value="1"/>
</dbReference>
<dbReference type="InterPro" id="IPR008250">
    <property type="entry name" value="ATPase_P-typ_transduc_dom_A_sf"/>
</dbReference>
<evidence type="ECO:0000256" key="3">
    <source>
        <dbReference type="ARBA" id="ARBA00022448"/>
    </source>
</evidence>
<evidence type="ECO:0000256" key="15">
    <source>
        <dbReference type="RuleBase" id="RU362081"/>
    </source>
</evidence>
<evidence type="ECO:0000256" key="13">
    <source>
        <dbReference type="ARBA" id="ARBA00023065"/>
    </source>
</evidence>
<evidence type="ECO:0000256" key="7">
    <source>
        <dbReference type="ARBA" id="ARBA00022723"/>
    </source>
</evidence>
<dbReference type="InterPro" id="IPR059000">
    <property type="entry name" value="ATPase_P-type_domA"/>
</dbReference>
<name>F0Q3V4_PARA1</name>
<feature type="domain" description="HMA" evidence="16">
    <location>
        <begin position="50"/>
        <end position="116"/>
    </location>
</feature>
<feature type="transmembrane region" description="Helical" evidence="15">
    <location>
        <begin position="732"/>
        <end position="748"/>
    </location>
</feature>
<proteinExistence type="inferred from homology"/>
<dbReference type="EC" id="3.6.3.4" evidence="17"/>
<evidence type="ECO:0000256" key="8">
    <source>
        <dbReference type="ARBA" id="ARBA00022741"/>
    </source>
</evidence>
<dbReference type="Gene3D" id="3.30.70.100">
    <property type="match status" value="1"/>
</dbReference>
<evidence type="ECO:0000256" key="10">
    <source>
        <dbReference type="ARBA" id="ARBA00022842"/>
    </source>
</evidence>
<dbReference type="Pfam" id="PF00403">
    <property type="entry name" value="HMA"/>
    <property type="match status" value="1"/>
</dbReference>
<accession>F0Q3V4</accession>
<dbReference type="AlphaFoldDB" id="F0Q3V4"/>
<dbReference type="SUPFAM" id="SSF81660">
    <property type="entry name" value="Metal cation-transporting ATPase, ATP-binding domain N"/>
    <property type="match status" value="1"/>
</dbReference>
<dbReference type="InterPro" id="IPR027256">
    <property type="entry name" value="P-typ_ATPase_IB"/>
</dbReference>
<evidence type="ECO:0000256" key="6">
    <source>
        <dbReference type="ARBA" id="ARBA00022692"/>
    </source>
</evidence>
<keyword evidence="11" id="KW-1278">Translocase</keyword>
<keyword evidence="14 15" id="KW-0472">Membrane</keyword>
<evidence type="ECO:0000256" key="12">
    <source>
        <dbReference type="ARBA" id="ARBA00022989"/>
    </source>
</evidence>
<keyword evidence="13" id="KW-0406">Ion transport</keyword>
<dbReference type="RefSeq" id="WP_013594004.1">
    <property type="nucleotide sequence ID" value="NC_015138.1"/>
</dbReference>
<feature type="transmembrane region" description="Helical" evidence="15">
    <location>
        <begin position="388"/>
        <end position="408"/>
    </location>
</feature>
<dbReference type="NCBIfam" id="TIGR01525">
    <property type="entry name" value="ATPase-IB_hvy"/>
    <property type="match status" value="1"/>
</dbReference>
<evidence type="ECO:0000313" key="18">
    <source>
        <dbReference type="Proteomes" id="UP000002482"/>
    </source>
</evidence>
<feature type="transmembrane region" description="Helical" evidence="15">
    <location>
        <begin position="414"/>
        <end position="447"/>
    </location>
</feature>
<dbReference type="GO" id="GO:0043682">
    <property type="term" value="F:P-type divalent copper transporter activity"/>
    <property type="evidence" value="ECO:0007669"/>
    <property type="project" value="TreeGrafter"/>
</dbReference>
<dbReference type="InterPro" id="IPR044492">
    <property type="entry name" value="P_typ_ATPase_HD_dom"/>
</dbReference>
<evidence type="ECO:0000256" key="5">
    <source>
        <dbReference type="ARBA" id="ARBA00022553"/>
    </source>
</evidence>
<dbReference type="EMBL" id="CP002521">
    <property type="protein sequence ID" value="ADX45482.1"/>
    <property type="molecule type" value="Genomic_DNA"/>
</dbReference>
<dbReference type="InterPro" id="IPR023298">
    <property type="entry name" value="ATPase_P-typ_TM_dom_sf"/>
</dbReference>
<dbReference type="SFLD" id="SFLDF00027">
    <property type="entry name" value="p-type_atpase"/>
    <property type="match status" value="1"/>
</dbReference>
<dbReference type="HOGENOM" id="CLU_001771_0_3_4"/>
<dbReference type="NCBIfam" id="TIGR01494">
    <property type="entry name" value="ATPase_P-type"/>
    <property type="match status" value="2"/>
</dbReference>
<dbReference type="SUPFAM" id="SSF55008">
    <property type="entry name" value="HMA, heavy metal-associated domain"/>
    <property type="match status" value="1"/>
</dbReference>
<dbReference type="GO" id="GO:0005507">
    <property type="term" value="F:copper ion binding"/>
    <property type="evidence" value="ECO:0007669"/>
    <property type="project" value="TreeGrafter"/>
</dbReference>
<keyword evidence="12 15" id="KW-1133">Transmembrane helix</keyword>
<dbReference type="Proteomes" id="UP000002482">
    <property type="component" value="Chromosome"/>
</dbReference>
<dbReference type="Pfam" id="PF00702">
    <property type="entry name" value="Hydrolase"/>
    <property type="match status" value="1"/>
</dbReference>
<keyword evidence="6 15" id="KW-0812">Transmembrane</keyword>
<keyword evidence="5" id="KW-0597">Phosphoprotein</keyword>
<keyword evidence="8 15" id="KW-0547">Nucleotide-binding</keyword>
<feature type="transmembrane region" description="Helical" evidence="15">
    <location>
        <begin position="173"/>
        <end position="191"/>
    </location>
</feature>
<evidence type="ECO:0000256" key="1">
    <source>
        <dbReference type="ARBA" id="ARBA00004651"/>
    </source>
</evidence>
<dbReference type="InterPro" id="IPR023214">
    <property type="entry name" value="HAD_sf"/>
</dbReference>
<dbReference type="GO" id="GO:0016887">
    <property type="term" value="F:ATP hydrolysis activity"/>
    <property type="evidence" value="ECO:0007669"/>
    <property type="project" value="InterPro"/>
</dbReference>
<evidence type="ECO:0000256" key="9">
    <source>
        <dbReference type="ARBA" id="ARBA00022840"/>
    </source>
</evidence>
<evidence type="ECO:0000256" key="2">
    <source>
        <dbReference type="ARBA" id="ARBA00006024"/>
    </source>
</evidence>
<dbReference type="InterPro" id="IPR036412">
    <property type="entry name" value="HAD-like_sf"/>
</dbReference>
<dbReference type="Gene3D" id="2.70.150.10">
    <property type="entry name" value="Calcium-transporting ATPase, cytoplasmic transduction domain A"/>
    <property type="match status" value="1"/>
</dbReference>
<dbReference type="Gene3D" id="3.40.50.1000">
    <property type="entry name" value="HAD superfamily/HAD-like"/>
    <property type="match status" value="1"/>
</dbReference>
<gene>
    <name evidence="17" type="ordered locus">Acav_1561</name>
</gene>
<dbReference type="InterPro" id="IPR023299">
    <property type="entry name" value="ATPase_P-typ_cyto_dom_N"/>
</dbReference>
<dbReference type="SUPFAM" id="SSF56784">
    <property type="entry name" value="HAD-like"/>
    <property type="match status" value="1"/>
</dbReference>
<evidence type="ECO:0000256" key="14">
    <source>
        <dbReference type="ARBA" id="ARBA00023136"/>
    </source>
</evidence>
<dbReference type="InterPro" id="IPR018303">
    <property type="entry name" value="ATPase_P-typ_P_site"/>
</dbReference>
<sequence length="805" mass="84641">MMSDPSAPADAADSAAELLDDPQEWTAFGRPVGTQAAGAAGPGHAPEGLWESHVVLGGMHCAACALTVEDALRGVPGVLQAEVSAATHRARVVWDARRVRPSRWMAAVARAGYPALPAMDALAREQRRREGRKALWRWLVAGFCMMQVMMYAWPAYVAQPGDLTAEMERLLRWASWVITLPMMIFSCGPFFSSALRDLRLRRVSMDLPVALGMGITFVVSTAGTFDPAGAFGREVYYDSLTMFVFFLLTGRWLEMRMRDRTAGALEAVMNRLPDSVERRGADGAFTRVAVRRLAVGDVVRILPGEAFPADGRIERGSTQVDEALLTGESTPLARAEGAAVTAGSYNLRAPVEVHVERVGGDTRFAEIVALMESASAQKPRLAQLADRIARPFLAGVLVAAGLAAAWWWKTDPEHALMVAVAVLIVTCPCALSLATPVAMLTAAGALARQGVLVRNLQALESLAAVDTVVFDKTGTLTQDGIRIAGVHPAQGFTQAEALALAAALARHSLHPLSRALVQAAGPQGEGAIERWRLSDVREVAGQGLAARVDDLQGLRAPAVLRLGRAADAGAAATQRVALGAEPLQAGASPAAWPAEVACFDWREDLRPDAAGVVARLREAGLSVELLSGDRADAVARVAASAGIDAARGDCSPQDKLDRMRALQAAGRHVAMVGDGLNDGPVLAGAHVSFAFGRAVPLARSRSDFVVMGDQLALVERSVRLARRTLRVVRQNLAWAAAYNALCVPLAVAGWMPAWLAGLGMALSSLLVVANAARLARGAGSDAGAAAMGADAALPPTAAPLAQGAA</sequence>
<organism evidence="17 18">
    <name type="scientific">Paracidovorax avenae (strain ATCC 19860 / DSM 7227 / CCUG 15838 / JCM 20985 / LMG 2117 / NCPPB 1011)</name>
    <name type="common">Acidovorax avenae</name>
    <dbReference type="NCBI Taxonomy" id="643561"/>
    <lineage>
        <taxon>Bacteria</taxon>
        <taxon>Pseudomonadati</taxon>
        <taxon>Pseudomonadota</taxon>
        <taxon>Betaproteobacteria</taxon>
        <taxon>Burkholderiales</taxon>
        <taxon>Comamonadaceae</taxon>
        <taxon>Paracidovorax</taxon>
    </lineage>
</organism>
<dbReference type="SFLD" id="SFLDS00003">
    <property type="entry name" value="Haloacid_Dehalogenase"/>
    <property type="match status" value="1"/>
</dbReference>
<comment type="subcellular location">
    <subcellularLocation>
        <location evidence="1">Cell membrane</location>
        <topology evidence="1">Multi-pass membrane protein</topology>
    </subcellularLocation>
</comment>
<keyword evidence="10" id="KW-0460">Magnesium</keyword>
<comment type="similarity">
    <text evidence="2 15">Belongs to the cation transport ATPase (P-type) (TC 3.A.3) family. Type IB subfamily.</text>
</comment>
<keyword evidence="4 15" id="KW-1003">Cell membrane</keyword>
<dbReference type="InterPro" id="IPR036163">
    <property type="entry name" value="HMA_dom_sf"/>
</dbReference>
<feature type="transmembrane region" description="Helical" evidence="15">
    <location>
        <begin position="203"/>
        <end position="223"/>
    </location>
</feature>
<dbReference type="KEGG" id="aaa:Acav_1561"/>
<dbReference type="InterPro" id="IPR001757">
    <property type="entry name" value="P_typ_ATPase"/>
</dbReference>
<dbReference type="PROSITE" id="PS50846">
    <property type="entry name" value="HMA_2"/>
    <property type="match status" value="1"/>
</dbReference>
<dbReference type="InterPro" id="IPR006121">
    <property type="entry name" value="HMA_dom"/>
</dbReference>
<protein>
    <submittedName>
        <fullName evidence="17">Heavy metal translocating P-type ATPase</fullName>
        <ecNumber evidence="17">3.6.3.4</ecNumber>
    </submittedName>
</protein>
<evidence type="ECO:0000256" key="4">
    <source>
        <dbReference type="ARBA" id="ARBA00022475"/>
    </source>
</evidence>
<dbReference type="Pfam" id="PF00122">
    <property type="entry name" value="E1-E2_ATPase"/>
    <property type="match status" value="1"/>
</dbReference>
<evidence type="ECO:0000259" key="16">
    <source>
        <dbReference type="PROSITE" id="PS50846"/>
    </source>
</evidence>
<dbReference type="CDD" id="cd00371">
    <property type="entry name" value="HMA"/>
    <property type="match status" value="1"/>
</dbReference>